<evidence type="ECO:0000313" key="3">
    <source>
        <dbReference type="Proteomes" id="UP001595075"/>
    </source>
</evidence>
<sequence length="117" mass="12741">MSAIMKTFFIALLALPAVLASPTPAPALPVLANDFECTCTNGAGDRTDADCVQFGGARDERSWCRPFGPRSLNMNKRFTDEFCAANDSFMPKADCHPVKLCQNSLIPTPGYYMVCPE</sequence>
<name>A0ABR4CS91_9HELO</name>
<dbReference type="Proteomes" id="UP001595075">
    <property type="component" value="Unassembled WGS sequence"/>
</dbReference>
<accession>A0ABR4CS91</accession>
<comment type="caution">
    <text evidence="2">The sequence shown here is derived from an EMBL/GenBank/DDBJ whole genome shotgun (WGS) entry which is preliminary data.</text>
</comment>
<feature type="chain" id="PRO_5046894682" evidence="1">
    <location>
        <begin position="21"/>
        <end position="117"/>
    </location>
</feature>
<gene>
    <name evidence="2" type="ORF">VTL71DRAFT_11287</name>
</gene>
<evidence type="ECO:0000313" key="2">
    <source>
        <dbReference type="EMBL" id="KAL2071944.1"/>
    </source>
</evidence>
<keyword evidence="3" id="KW-1185">Reference proteome</keyword>
<feature type="signal peptide" evidence="1">
    <location>
        <begin position="1"/>
        <end position="20"/>
    </location>
</feature>
<evidence type="ECO:0000256" key="1">
    <source>
        <dbReference type="SAM" id="SignalP"/>
    </source>
</evidence>
<protein>
    <submittedName>
        <fullName evidence="2">Uncharacterized protein</fullName>
    </submittedName>
</protein>
<keyword evidence="1" id="KW-0732">Signal</keyword>
<proteinExistence type="predicted"/>
<organism evidence="2 3">
    <name type="scientific">Oculimacula yallundae</name>
    <dbReference type="NCBI Taxonomy" id="86028"/>
    <lineage>
        <taxon>Eukaryota</taxon>
        <taxon>Fungi</taxon>
        <taxon>Dikarya</taxon>
        <taxon>Ascomycota</taxon>
        <taxon>Pezizomycotina</taxon>
        <taxon>Leotiomycetes</taxon>
        <taxon>Helotiales</taxon>
        <taxon>Ploettnerulaceae</taxon>
        <taxon>Oculimacula</taxon>
    </lineage>
</organism>
<dbReference type="EMBL" id="JAZHXI010000004">
    <property type="protein sequence ID" value="KAL2071944.1"/>
    <property type="molecule type" value="Genomic_DNA"/>
</dbReference>
<reference evidence="2 3" key="1">
    <citation type="journal article" date="2024" name="Commun. Biol.">
        <title>Comparative genomic analysis of thermophilic fungi reveals convergent evolutionary adaptations and gene losses.</title>
        <authorList>
            <person name="Steindorff A.S."/>
            <person name="Aguilar-Pontes M.V."/>
            <person name="Robinson A.J."/>
            <person name="Andreopoulos B."/>
            <person name="LaButti K."/>
            <person name="Kuo A."/>
            <person name="Mondo S."/>
            <person name="Riley R."/>
            <person name="Otillar R."/>
            <person name="Haridas S."/>
            <person name="Lipzen A."/>
            <person name="Grimwood J."/>
            <person name="Schmutz J."/>
            <person name="Clum A."/>
            <person name="Reid I.D."/>
            <person name="Moisan M.C."/>
            <person name="Butler G."/>
            <person name="Nguyen T.T.M."/>
            <person name="Dewar K."/>
            <person name="Conant G."/>
            <person name="Drula E."/>
            <person name="Henrissat B."/>
            <person name="Hansel C."/>
            <person name="Singer S."/>
            <person name="Hutchinson M.I."/>
            <person name="de Vries R.P."/>
            <person name="Natvig D.O."/>
            <person name="Powell A.J."/>
            <person name="Tsang A."/>
            <person name="Grigoriev I.V."/>
        </authorList>
    </citation>
    <scope>NUCLEOTIDE SEQUENCE [LARGE SCALE GENOMIC DNA]</scope>
    <source>
        <strain evidence="2 3">CBS 494.80</strain>
    </source>
</reference>